<feature type="compositionally biased region" description="Basic and acidic residues" evidence="1">
    <location>
        <begin position="32"/>
        <end position="49"/>
    </location>
</feature>
<dbReference type="AlphaFoldDB" id="A0A292ZH49"/>
<gene>
    <name evidence="2" type="ORF">SFOMI_3329</name>
</gene>
<accession>A0A292ZH49</accession>
<reference evidence="2 3" key="2">
    <citation type="journal article" date="2013" name="Environ. Sci. Technol.">
        <title>The 4-tert-butylphenol-utilizing bacterium Sphingobium fuliginis OMI can degrade bisphenols via phenolic ring hydroxylation and meta-cleavage pathway.</title>
        <authorList>
            <person name="Ogata Y."/>
            <person name="Goda S."/>
            <person name="Toyama T."/>
            <person name="Sei K."/>
            <person name="Ike M."/>
        </authorList>
    </citation>
    <scope>NUCLEOTIDE SEQUENCE [LARGE SCALE GENOMIC DNA]</scope>
    <source>
        <strain evidence="2 3">OMI</strain>
    </source>
</reference>
<comment type="caution">
    <text evidence="2">The sequence shown here is derived from an EMBL/GenBank/DDBJ whole genome shotgun (WGS) entry which is preliminary data.</text>
</comment>
<dbReference type="EMBL" id="BEWI01000032">
    <property type="protein sequence ID" value="GAY22767.1"/>
    <property type="molecule type" value="Genomic_DNA"/>
</dbReference>
<organism evidence="2 3">
    <name type="scientific">Sphingobium fuliginis (strain ATCC 27551)</name>
    <dbReference type="NCBI Taxonomy" id="336203"/>
    <lineage>
        <taxon>Bacteria</taxon>
        <taxon>Pseudomonadati</taxon>
        <taxon>Pseudomonadota</taxon>
        <taxon>Alphaproteobacteria</taxon>
        <taxon>Sphingomonadales</taxon>
        <taxon>Sphingomonadaceae</taxon>
        <taxon>Sphingobium</taxon>
    </lineage>
</organism>
<name>A0A292ZH49_SPHSA</name>
<evidence type="ECO:0000313" key="3">
    <source>
        <dbReference type="Proteomes" id="UP000221538"/>
    </source>
</evidence>
<protein>
    <submittedName>
        <fullName evidence="2">Uncharacterized protein</fullName>
    </submittedName>
</protein>
<dbReference type="Proteomes" id="UP000221538">
    <property type="component" value="Unassembled WGS sequence"/>
</dbReference>
<reference evidence="2 3" key="1">
    <citation type="journal article" date="2013" name="Biodegradation">
        <title>Occurrence of 4-tert-butylphenol (4-t-BP) biodegradation in an aquatic sample caused by the presence of Spirodela polyrrhiza and isolation of a 4-t-BP-utilizing bacterium.</title>
        <authorList>
            <person name="Ogata Y."/>
            <person name="Toyama T."/>
            <person name="Yu N."/>
            <person name="Wang X."/>
            <person name="Sei K."/>
            <person name="Ike M."/>
        </authorList>
    </citation>
    <scope>NUCLEOTIDE SEQUENCE [LARGE SCALE GENOMIC DNA]</scope>
    <source>
        <strain evidence="2 3">OMI</strain>
    </source>
</reference>
<evidence type="ECO:0000256" key="1">
    <source>
        <dbReference type="SAM" id="MobiDB-lite"/>
    </source>
</evidence>
<sequence>MCVQRGNDLSFLITIHAFTPLHVRRKIRWTAKTRDESRGIGPKGRDRLARIPQGEQADPDRQGPAGKELFPV</sequence>
<proteinExistence type="predicted"/>
<evidence type="ECO:0000313" key="2">
    <source>
        <dbReference type="EMBL" id="GAY22767.1"/>
    </source>
</evidence>
<feature type="region of interest" description="Disordered" evidence="1">
    <location>
        <begin position="32"/>
        <end position="72"/>
    </location>
</feature>